<organism evidence="1">
    <name type="scientific">Rhizophora mucronata</name>
    <name type="common">Asiatic mangrove</name>
    <dbReference type="NCBI Taxonomy" id="61149"/>
    <lineage>
        <taxon>Eukaryota</taxon>
        <taxon>Viridiplantae</taxon>
        <taxon>Streptophyta</taxon>
        <taxon>Embryophyta</taxon>
        <taxon>Tracheophyta</taxon>
        <taxon>Spermatophyta</taxon>
        <taxon>Magnoliopsida</taxon>
        <taxon>eudicotyledons</taxon>
        <taxon>Gunneridae</taxon>
        <taxon>Pentapetalae</taxon>
        <taxon>rosids</taxon>
        <taxon>fabids</taxon>
        <taxon>Malpighiales</taxon>
        <taxon>Rhizophoraceae</taxon>
        <taxon>Rhizophora</taxon>
    </lineage>
</organism>
<accession>A0A2P2J7U3</accession>
<name>A0A2P2J7U3_RHIMU</name>
<dbReference type="AlphaFoldDB" id="A0A2P2J7U3"/>
<sequence>MAASESLGTKWIYPNAVK</sequence>
<evidence type="ECO:0000313" key="1">
    <source>
        <dbReference type="EMBL" id="MBW89530.1"/>
    </source>
</evidence>
<reference evidence="1" key="1">
    <citation type="submission" date="2018-02" db="EMBL/GenBank/DDBJ databases">
        <title>Rhizophora mucronata_Transcriptome.</title>
        <authorList>
            <person name="Meera S.P."/>
            <person name="Sreeshan A."/>
            <person name="Augustine A."/>
        </authorList>
    </citation>
    <scope>NUCLEOTIDE SEQUENCE</scope>
    <source>
        <tissue evidence="1">Leaf</tissue>
    </source>
</reference>
<proteinExistence type="predicted"/>
<protein>
    <submittedName>
        <fullName evidence="1">Uncharacterized protein</fullName>
    </submittedName>
</protein>
<dbReference type="EMBL" id="GGEC01009047">
    <property type="protein sequence ID" value="MBW89530.1"/>
    <property type="molecule type" value="Transcribed_RNA"/>
</dbReference>